<sequence length="246" mass="26483">MATFLTVLAVVLGAVMLVLVTALFRACVKDSCSRISSGESDAKIAVRKVRKTSRAATFAVRALMIALAAAALCAAAQSLYMRFTGKLFATVGALAVGSGSMSYVNDQNSLPADCTQGFAAGDLIFVERVDEDELSVYDIIAFYSPDGELIIHRIVGSLYSGGQTFYVTRGDANGRNDEWSVSYSSVVGRYTGFKIPAVGTASLFLQSWQGLAAFAVVIYIVCIYDRSARAIENAERERKKYLDAQK</sequence>
<dbReference type="GO" id="GO:0016020">
    <property type="term" value="C:membrane"/>
    <property type="evidence" value="ECO:0007669"/>
    <property type="project" value="UniProtKB-UniRule"/>
</dbReference>
<evidence type="ECO:0000313" key="4">
    <source>
        <dbReference type="Proteomes" id="UP000823913"/>
    </source>
</evidence>
<evidence type="ECO:0000313" key="3">
    <source>
        <dbReference type="EMBL" id="HIR66560.1"/>
    </source>
</evidence>
<name>A0A9D1J8M4_9FIRM</name>
<dbReference type="InterPro" id="IPR019533">
    <property type="entry name" value="Peptidase_S26"/>
</dbReference>
<keyword evidence="2" id="KW-1133">Transmembrane helix</keyword>
<dbReference type="EC" id="3.4.21.89" evidence="1"/>
<dbReference type="InterPro" id="IPR001733">
    <property type="entry name" value="Peptidase_S26B"/>
</dbReference>
<dbReference type="EMBL" id="DVHK01000017">
    <property type="protein sequence ID" value="HIR66560.1"/>
    <property type="molecule type" value="Genomic_DNA"/>
</dbReference>
<keyword evidence="2" id="KW-0472">Membrane</keyword>
<keyword evidence="2" id="KW-0812">Transmembrane</keyword>
<dbReference type="NCBIfam" id="TIGR02228">
    <property type="entry name" value="sigpep_I_arch"/>
    <property type="match status" value="1"/>
</dbReference>
<dbReference type="GO" id="GO:0009003">
    <property type="term" value="F:signal peptidase activity"/>
    <property type="evidence" value="ECO:0007669"/>
    <property type="project" value="UniProtKB-EC"/>
</dbReference>
<evidence type="ECO:0000256" key="2">
    <source>
        <dbReference type="SAM" id="Phobius"/>
    </source>
</evidence>
<dbReference type="GO" id="GO:0006465">
    <property type="term" value="P:signal peptide processing"/>
    <property type="evidence" value="ECO:0007669"/>
    <property type="project" value="UniProtKB-UniRule"/>
</dbReference>
<gene>
    <name evidence="3" type="ORF">IAB94_00765</name>
</gene>
<proteinExistence type="predicted"/>
<keyword evidence="3" id="KW-0378">Hydrolase</keyword>
<reference evidence="3" key="1">
    <citation type="submission" date="2020-10" db="EMBL/GenBank/DDBJ databases">
        <authorList>
            <person name="Gilroy R."/>
        </authorList>
    </citation>
    <scope>NUCLEOTIDE SEQUENCE</scope>
    <source>
        <strain evidence="3">ChiW16-3235</strain>
    </source>
</reference>
<accession>A0A9D1J8M4</accession>
<protein>
    <recommendedName>
        <fullName evidence="1">Signal peptidase I</fullName>
        <ecNumber evidence="1">3.4.21.89</ecNumber>
    </recommendedName>
</protein>
<dbReference type="GO" id="GO:0004252">
    <property type="term" value="F:serine-type endopeptidase activity"/>
    <property type="evidence" value="ECO:0007669"/>
    <property type="project" value="UniProtKB-UniRule"/>
</dbReference>
<dbReference type="Proteomes" id="UP000823913">
    <property type="component" value="Unassembled WGS sequence"/>
</dbReference>
<feature type="transmembrane region" description="Helical" evidence="2">
    <location>
        <begin position="203"/>
        <end position="224"/>
    </location>
</feature>
<feature type="transmembrane region" description="Helical" evidence="2">
    <location>
        <begin position="58"/>
        <end position="80"/>
    </location>
</feature>
<dbReference type="CDD" id="cd06530">
    <property type="entry name" value="S26_SPase_I"/>
    <property type="match status" value="1"/>
</dbReference>
<evidence type="ECO:0000256" key="1">
    <source>
        <dbReference type="NCBIfam" id="TIGR02228"/>
    </source>
</evidence>
<comment type="caution">
    <text evidence="3">The sequence shown here is derived from an EMBL/GenBank/DDBJ whole genome shotgun (WGS) entry which is preliminary data.</text>
</comment>
<dbReference type="AlphaFoldDB" id="A0A9D1J8M4"/>
<reference evidence="3" key="2">
    <citation type="journal article" date="2021" name="PeerJ">
        <title>Extensive microbial diversity within the chicken gut microbiome revealed by metagenomics and culture.</title>
        <authorList>
            <person name="Gilroy R."/>
            <person name="Ravi A."/>
            <person name="Getino M."/>
            <person name="Pursley I."/>
            <person name="Horton D.L."/>
            <person name="Alikhan N.F."/>
            <person name="Baker D."/>
            <person name="Gharbi K."/>
            <person name="Hall N."/>
            <person name="Watson M."/>
            <person name="Adriaenssens E.M."/>
            <person name="Foster-Nyarko E."/>
            <person name="Jarju S."/>
            <person name="Secka A."/>
            <person name="Antonio M."/>
            <person name="Oren A."/>
            <person name="Chaudhuri R.R."/>
            <person name="La Ragione R."/>
            <person name="Hildebrand F."/>
            <person name="Pallen M.J."/>
        </authorList>
    </citation>
    <scope>NUCLEOTIDE SEQUENCE</scope>
    <source>
        <strain evidence="3">ChiW16-3235</strain>
    </source>
</reference>
<feature type="transmembrane region" description="Helical" evidence="2">
    <location>
        <begin position="6"/>
        <end position="28"/>
    </location>
</feature>
<organism evidence="3 4">
    <name type="scientific">Candidatus Coproplasma avicola</name>
    <dbReference type="NCBI Taxonomy" id="2840744"/>
    <lineage>
        <taxon>Bacteria</taxon>
        <taxon>Bacillati</taxon>
        <taxon>Bacillota</taxon>
        <taxon>Clostridia</taxon>
        <taxon>Eubacteriales</taxon>
        <taxon>Candidatus Coproplasma</taxon>
    </lineage>
</organism>